<dbReference type="Proteomes" id="UP001595712">
    <property type="component" value="Unassembled WGS sequence"/>
</dbReference>
<dbReference type="RefSeq" id="WP_387978032.1">
    <property type="nucleotide sequence ID" value="NZ_JBHRWO010000015.1"/>
</dbReference>
<comment type="caution">
    <text evidence="2">The sequence shown here is derived from an EMBL/GenBank/DDBJ whole genome shotgun (WGS) entry which is preliminary data.</text>
</comment>
<name>A0ABV7Q125_9ACTN</name>
<evidence type="ECO:0000256" key="1">
    <source>
        <dbReference type="SAM" id="Phobius"/>
    </source>
</evidence>
<keyword evidence="3" id="KW-1185">Reference proteome</keyword>
<reference evidence="3" key="1">
    <citation type="journal article" date="2019" name="Int. J. Syst. Evol. Microbiol.">
        <title>The Global Catalogue of Microorganisms (GCM) 10K type strain sequencing project: providing services to taxonomists for standard genome sequencing and annotation.</title>
        <authorList>
            <consortium name="The Broad Institute Genomics Platform"/>
            <consortium name="The Broad Institute Genome Sequencing Center for Infectious Disease"/>
            <person name="Wu L."/>
            <person name="Ma J."/>
        </authorList>
    </citation>
    <scope>NUCLEOTIDE SEQUENCE [LARGE SCALE GENOMIC DNA]</scope>
    <source>
        <strain evidence="3">CGMCC 4.7396</strain>
    </source>
</reference>
<feature type="transmembrane region" description="Helical" evidence="1">
    <location>
        <begin position="32"/>
        <end position="52"/>
    </location>
</feature>
<proteinExistence type="predicted"/>
<dbReference type="EMBL" id="JBHRWO010000015">
    <property type="protein sequence ID" value="MFC3494360.1"/>
    <property type="molecule type" value="Genomic_DNA"/>
</dbReference>
<protein>
    <submittedName>
        <fullName evidence="2">Uncharacterized protein</fullName>
    </submittedName>
</protein>
<keyword evidence="1" id="KW-0812">Transmembrane</keyword>
<evidence type="ECO:0000313" key="3">
    <source>
        <dbReference type="Proteomes" id="UP001595712"/>
    </source>
</evidence>
<accession>A0ABV7Q125</accession>
<evidence type="ECO:0000313" key="2">
    <source>
        <dbReference type="EMBL" id="MFC3494360.1"/>
    </source>
</evidence>
<gene>
    <name evidence="2" type="ORF">ACFO8M_17890</name>
</gene>
<keyword evidence="1" id="KW-0472">Membrane</keyword>
<sequence>MATDRPQRDGRASDRIAADLEQSGARIEKLRMTVLAIAVTAVLLVAAVLWLGRAFSVDPTRRAVDELRVPGWAAVSVHDETYGSRWCLGECRVRMRTWTSEGTVDDTANEYWQAVLNAGWTPADPELCVGGLGEEGCYVRDELYLEIWVVPVDCGDRYELCVGSEVTAVIAAQAALPRLAEERITAAPLTGEWTDGPIVLDVRSRKVRSVTPARRPGRCAGAASAAFRSERTETTHFIAGGAGDIATGGDRA</sequence>
<keyword evidence="1" id="KW-1133">Transmembrane helix</keyword>
<organism evidence="2 3">
    <name type="scientific">Glycomyces rhizosphaerae</name>
    <dbReference type="NCBI Taxonomy" id="2054422"/>
    <lineage>
        <taxon>Bacteria</taxon>
        <taxon>Bacillati</taxon>
        <taxon>Actinomycetota</taxon>
        <taxon>Actinomycetes</taxon>
        <taxon>Glycomycetales</taxon>
        <taxon>Glycomycetaceae</taxon>
        <taxon>Glycomyces</taxon>
    </lineage>
</organism>